<dbReference type="OrthoDB" id="9792929at2"/>
<keyword evidence="1 4" id="KW-0808">Transferase</keyword>
<dbReference type="PANTHER" id="PTHR10545:SF29">
    <property type="entry name" value="GH14572P-RELATED"/>
    <property type="match status" value="1"/>
</dbReference>
<dbReference type="Gene3D" id="3.40.630.30">
    <property type="match status" value="1"/>
</dbReference>
<dbReference type="PROSITE" id="PS51186">
    <property type="entry name" value="GNAT"/>
    <property type="match status" value="1"/>
</dbReference>
<evidence type="ECO:0000256" key="2">
    <source>
        <dbReference type="ARBA" id="ARBA00023315"/>
    </source>
</evidence>
<reference evidence="5" key="1">
    <citation type="submission" date="2016-10" db="EMBL/GenBank/DDBJ databases">
        <authorList>
            <person name="Varghese N."/>
            <person name="Submissions S."/>
        </authorList>
    </citation>
    <scope>NUCLEOTIDE SEQUENCE [LARGE SCALE GENOMIC DNA]</scope>
    <source>
        <strain evidence="5">DSM 25811 / CCM 8410 / LMG 26954 / E90</strain>
    </source>
</reference>
<protein>
    <submittedName>
        <fullName evidence="4">Acetyltransferase (GNAT) family protein</fullName>
    </submittedName>
</protein>
<dbReference type="RefSeq" id="WP_090390105.1">
    <property type="nucleotide sequence ID" value="NZ_FMZO01000005.1"/>
</dbReference>
<accession>A0A1G6R2X7</accession>
<evidence type="ECO:0000256" key="1">
    <source>
        <dbReference type="ARBA" id="ARBA00022679"/>
    </source>
</evidence>
<dbReference type="STRING" id="1285928.SAMN04487894_105120"/>
<dbReference type="AlphaFoldDB" id="A0A1G6R2X7"/>
<organism evidence="4 5">
    <name type="scientific">Niabella drilacis (strain DSM 25811 / CCM 8410 / CCUG 62505 / LMG 26954 / E90)</name>
    <dbReference type="NCBI Taxonomy" id="1285928"/>
    <lineage>
        <taxon>Bacteria</taxon>
        <taxon>Pseudomonadati</taxon>
        <taxon>Bacteroidota</taxon>
        <taxon>Chitinophagia</taxon>
        <taxon>Chitinophagales</taxon>
        <taxon>Chitinophagaceae</taxon>
        <taxon>Niabella</taxon>
    </lineage>
</organism>
<name>A0A1G6R2X7_NIADE</name>
<dbReference type="SUPFAM" id="SSF55729">
    <property type="entry name" value="Acyl-CoA N-acyltransferases (Nat)"/>
    <property type="match status" value="1"/>
</dbReference>
<dbReference type="GO" id="GO:0008080">
    <property type="term" value="F:N-acetyltransferase activity"/>
    <property type="evidence" value="ECO:0007669"/>
    <property type="project" value="TreeGrafter"/>
</dbReference>
<dbReference type="InterPro" id="IPR000182">
    <property type="entry name" value="GNAT_dom"/>
</dbReference>
<feature type="domain" description="N-acetyltransferase" evidence="3">
    <location>
        <begin position="1"/>
        <end position="154"/>
    </location>
</feature>
<dbReference type="Proteomes" id="UP000198757">
    <property type="component" value="Unassembled WGS sequence"/>
</dbReference>
<sequence>MEIRQIYLHEAALVVNLFDQYRVFYKQASDLKRAQQFIEARLGNNESVIFVAFAELNGQKHPVGFTQLYPTYSSVRTIRNWILNDLFVQDAFRENGIGEALIRRAMQFSVASGAHFLQLETAVDNLTAQKLYERIGFRQKQPDTDFLVYRIPLI</sequence>
<dbReference type="CDD" id="cd04301">
    <property type="entry name" value="NAT_SF"/>
    <property type="match status" value="1"/>
</dbReference>
<dbReference type="InterPro" id="IPR016181">
    <property type="entry name" value="Acyl_CoA_acyltransferase"/>
</dbReference>
<dbReference type="Pfam" id="PF00583">
    <property type="entry name" value="Acetyltransf_1"/>
    <property type="match status" value="1"/>
</dbReference>
<evidence type="ECO:0000313" key="4">
    <source>
        <dbReference type="EMBL" id="SDC98871.1"/>
    </source>
</evidence>
<keyword evidence="5" id="KW-1185">Reference proteome</keyword>
<evidence type="ECO:0000259" key="3">
    <source>
        <dbReference type="PROSITE" id="PS51186"/>
    </source>
</evidence>
<keyword evidence="2" id="KW-0012">Acyltransferase</keyword>
<dbReference type="PANTHER" id="PTHR10545">
    <property type="entry name" value="DIAMINE N-ACETYLTRANSFERASE"/>
    <property type="match status" value="1"/>
</dbReference>
<dbReference type="InterPro" id="IPR051016">
    <property type="entry name" value="Diverse_Substrate_AcTransf"/>
</dbReference>
<gene>
    <name evidence="4" type="ORF">SAMN04487894_105120</name>
</gene>
<dbReference type="EMBL" id="FMZO01000005">
    <property type="protein sequence ID" value="SDC98871.1"/>
    <property type="molecule type" value="Genomic_DNA"/>
</dbReference>
<evidence type="ECO:0000313" key="5">
    <source>
        <dbReference type="Proteomes" id="UP000198757"/>
    </source>
</evidence>
<proteinExistence type="predicted"/>